<feature type="disulfide bond" evidence="3">
    <location>
        <begin position="19"/>
        <end position="36"/>
    </location>
</feature>
<dbReference type="PANTHER" id="PTHR10574:SF406">
    <property type="entry name" value="LAMININ SUBUNIT ALPHA 5"/>
    <property type="match status" value="1"/>
</dbReference>
<feature type="disulfide bond" evidence="3">
    <location>
        <begin position="38"/>
        <end position="47"/>
    </location>
</feature>
<keyword evidence="2 3" id="KW-0424">Laminin EGF-like domain</keyword>
<feature type="disulfide bond" evidence="3">
    <location>
        <begin position="66"/>
        <end position="78"/>
    </location>
</feature>
<sequence>MGYYGLTASNPLGCNKCLCSAEGSLSNVCDPVSGQCPCRPHLQGLTCELCSHGYWNPSSPRGCEPCRCDPTNSHGDTCDQSTGQCQCRSGFGGRTCTECPDNTYGDPLIGCRCKCPVVFCHRNLQRLLNMLCSMLLTIQSNGQTK</sequence>
<dbReference type="GeneTree" id="ENSGT00940000156003"/>
<reference evidence="6" key="1">
    <citation type="submission" date="2018-06" db="EMBL/GenBank/DDBJ databases">
        <title>Genome assembly of Danube salmon.</title>
        <authorList>
            <person name="Macqueen D.J."/>
            <person name="Gundappa M.K."/>
        </authorList>
    </citation>
    <scope>NUCLEOTIDE SEQUENCE [LARGE SCALE GENOMIC DNA]</scope>
</reference>
<dbReference type="GO" id="GO:0009887">
    <property type="term" value="P:animal organ morphogenesis"/>
    <property type="evidence" value="ECO:0007669"/>
    <property type="project" value="TreeGrafter"/>
</dbReference>
<dbReference type="SUPFAM" id="SSF57196">
    <property type="entry name" value="EGF/Laminin"/>
    <property type="match status" value="2"/>
</dbReference>
<comment type="caution">
    <text evidence="3">Lacks conserved residue(s) required for the propagation of feature annotation.</text>
</comment>
<name>A0A4W5MWH0_9TELE</name>
<dbReference type="PROSITE" id="PS01248">
    <property type="entry name" value="EGF_LAM_1"/>
    <property type="match status" value="1"/>
</dbReference>
<dbReference type="GO" id="GO:0007411">
    <property type="term" value="P:axon guidance"/>
    <property type="evidence" value="ECO:0007669"/>
    <property type="project" value="TreeGrafter"/>
</dbReference>
<accession>A0A4W5MWH0</accession>
<protein>
    <recommendedName>
        <fullName evidence="4">Laminin EGF-like domain-containing protein</fullName>
    </recommendedName>
</protein>
<dbReference type="GO" id="GO:0005604">
    <property type="term" value="C:basement membrane"/>
    <property type="evidence" value="ECO:0007669"/>
    <property type="project" value="TreeGrafter"/>
</dbReference>
<keyword evidence="1 3" id="KW-1015">Disulfide bond</keyword>
<evidence type="ECO:0000256" key="2">
    <source>
        <dbReference type="ARBA" id="ARBA00023292"/>
    </source>
</evidence>
<dbReference type="Pfam" id="PF00053">
    <property type="entry name" value="EGF_laminin"/>
    <property type="match status" value="2"/>
</dbReference>
<dbReference type="PROSITE" id="PS50027">
    <property type="entry name" value="EGF_LAM_2"/>
    <property type="match status" value="2"/>
</dbReference>
<feature type="disulfide bond" evidence="3">
    <location>
        <begin position="87"/>
        <end position="96"/>
    </location>
</feature>
<feature type="disulfide bond" evidence="3">
    <location>
        <begin position="17"/>
        <end position="29"/>
    </location>
</feature>
<dbReference type="Gene3D" id="2.10.25.10">
    <property type="entry name" value="Laminin"/>
    <property type="match status" value="2"/>
</dbReference>
<feature type="domain" description="Laminin EGF-like" evidence="4">
    <location>
        <begin position="66"/>
        <end position="113"/>
    </location>
</feature>
<evidence type="ECO:0000313" key="6">
    <source>
        <dbReference type="Proteomes" id="UP000314982"/>
    </source>
</evidence>
<dbReference type="Ensembl" id="ENSHHUT00000043392.1">
    <property type="protein sequence ID" value="ENSHHUP00000041795.1"/>
    <property type="gene ID" value="ENSHHUG00000025802.1"/>
</dbReference>
<reference evidence="5" key="3">
    <citation type="submission" date="2025-09" db="UniProtKB">
        <authorList>
            <consortium name="Ensembl"/>
        </authorList>
    </citation>
    <scope>IDENTIFICATION</scope>
</reference>
<evidence type="ECO:0000313" key="5">
    <source>
        <dbReference type="Ensembl" id="ENSHHUP00000041795.1"/>
    </source>
</evidence>
<evidence type="ECO:0000259" key="4">
    <source>
        <dbReference type="PROSITE" id="PS50027"/>
    </source>
</evidence>
<evidence type="ECO:0000256" key="3">
    <source>
        <dbReference type="PROSITE-ProRule" id="PRU00460"/>
    </source>
</evidence>
<feature type="domain" description="Laminin EGF-like" evidence="4">
    <location>
        <begin position="17"/>
        <end position="65"/>
    </location>
</feature>
<dbReference type="InterPro" id="IPR050440">
    <property type="entry name" value="Laminin/Netrin_ECM"/>
</dbReference>
<evidence type="ECO:0000256" key="1">
    <source>
        <dbReference type="ARBA" id="ARBA00023157"/>
    </source>
</evidence>
<dbReference type="CDD" id="cd00055">
    <property type="entry name" value="EGF_Lam"/>
    <property type="match status" value="2"/>
</dbReference>
<feature type="disulfide bond" evidence="3">
    <location>
        <begin position="68"/>
        <end position="85"/>
    </location>
</feature>
<dbReference type="Proteomes" id="UP000314982">
    <property type="component" value="Unassembled WGS sequence"/>
</dbReference>
<dbReference type="FunFam" id="2.10.25.10:FF:000082">
    <property type="entry name" value="Laminin subunit alpha 1"/>
    <property type="match status" value="1"/>
</dbReference>
<organism evidence="5 6">
    <name type="scientific">Hucho hucho</name>
    <name type="common">huchen</name>
    <dbReference type="NCBI Taxonomy" id="62062"/>
    <lineage>
        <taxon>Eukaryota</taxon>
        <taxon>Metazoa</taxon>
        <taxon>Chordata</taxon>
        <taxon>Craniata</taxon>
        <taxon>Vertebrata</taxon>
        <taxon>Euteleostomi</taxon>
        <taxon>Actinopterygii</taxon>
        <taxon>Neopterygii</taxon>
        <taxon>Teleostei</taxon>
        <taxon>Protacanthopterygii</taxon>
        <taxon>Salmoniformes</taxon>
        <taxon>Salmonidae</taxon>
        <taxon>Salmoninae</taxon>
        <taxon>Hucho</taxon>
    </lineage>
</organism>
<proteinExistence type="predicted"/>
<dbReference type="GO" id="GO:0005201">
    <property type="term" value="F:extracellular matrix structural constituent"/>
    <property type="evidence" value="ECO:0007669"/>
    <property type="project" value="TreeGrafter"/>
</dbReference>
<dbReference type="PRINTS" id="PR00011">
    <property type="entry name" value="EGFLAMININ"/>
</dbReference>
<reference evidence="5" key="2">
    <citation type="submission" date="2025-08" db="UniProtKB">
        <authorList>
            <consortium name="Ensembl"/>
        </authorList>
    </citation>
    <scope>IDENTIFICATION</scope>
</reference>
<dbReference type="SMART" id="SM00180">
    <property type="entry name" value="EGF_Lam"/>
    <property type="match status" value="2"/>
</dbReference>
<dbReference type="AlphaFoldDB" id="A0A4W5MWH0"/>
<keyword evidence="6" id="KW-1185">Reference proteome</keyword>
<dbReference type="PANTHER" id="PTHR10574">
    <property type="entry name" value="NETRIN/LAMININ-RELATED"/>
    <property type="match status" value="1"/>
</dbReference>
<dbReference type="InterPro" id="IPR002049">
    <property type="entry name" value="LE_dom"/>
</dbReference>
<dbReference type="GO" id="GO:0009888">
    <property type="term" value="P:tissue development"/>
    <property type="evidence" value="ECO:0007669"/>
    <property type="project" value="TreeGrafter"/>
</dbReference>